<dbReference type="EMBL" id="JYFE01000074">
    <property type="protein sequence ID" value="KIT14480.1"/>
    <property type="molecule type" value="Genomic_DNA"/>
</dbReference>
<dbReference type="CDD" id="cd00090">
    <property type="entry name" value="HTH_ARSR"/>
    <property type="match status" value="1"/>
</dbReference>
<dbReference type="Pfam" id="PF01022">
    <property type="entry name" value="HTH_5"/>
    <property type="match status" value="1"/>
</dbReference>
<dbReference type="STRING" id="935700.jaqu_37700"/>
<dbReference type="PRINTS" id="PR00778">
    <property type="entry name" value="HTHARSR"/>
</dbReference>
<dbReference type="InterPro" id="IPR001845">
    <property type="entry name" value="HTH_ArsR_DNA-bd_dom"/>
</dbReference>
<dbReference type="AlphaFoldDB" id="A0A0D1EEZ7"/>
<evidence type="ECO:0000256" key="3">
    <source>
        <dbReference type="ARBA" id="ARBA00023163"/>
    </source>
</evidence>
<dbReference type="InterPro" id="IPR051081">
    <property type="entry name" value="HTH_MetalResp_TranReg"/>
</dbReference>
<dbReference type="Proteomes" id="UP000032232">
    <property type="component" value="Unassembled WGS sequence"/>
</dbReference>
<dbReference type="NCBIfam" id="NF033788">
    <property type="entry name" value="HTH_metalloreg"/>
    <property type="match status" value="1"/>
</dbReference>
<sequence length="101" mass="11268">MDSVFQALASAPRRKILAYLSAKDMTAGGIAPRFDMSKPSISKHLRILESAGLIKRERKGQFIKHSLIREDLAKTLNRFVQEVCPVGRPLGNESHILVRKG</sequence>
<dbReference type="OrthoDB" id="793407at2"/>
<dbReference type="PANTHER" id="PTHR33154:SF33">
    <property type="entry name" value="TRANSCRIPTIONAL REPRESSOR SDPR"/>
    <property type="match status" value="1"/>
</dbReference>
<evidence type="ECO:0000256" key="1">
    <source>
        <dbReference type="ARBA" id="ARBA00023015"/>
    </source>
</evidence>
<dbReference type="GO" id="GO:0003700">
    <property type="term" value="F:DNA-binding transcription factor activity"/>
    <property type="evidence" value="ECO:0007669"/>
    <property type="project" value="InterPro"/>
</dbReference>
<dbReference type="SUPFAM" id="SSF46785">
    <property type="entry name" value="Winged helix' DNA-binding domain"/>
    <property type="match status" value="1"/>
</dbReference>
<gene>
    <name evidence="5" type="primary">sdpR_2</name>
    <name evidence="5" type="ORF">jaqu_37700</name>
</gene>
<dbReference type="PROSITE" id="PS50987">
    <property type="entry name" value="HTH_ARSR_2"/>
    <property type="match status" value="1"/>
</dbReference>
<dbReference type="InterPro" id="IPR036390">
    <property type="entry name" value="WH_DNA-bd_sf"/>
</dbReference>
<evidence type="ECO:0000259" key="4">
    <source>
        <dbReference type="PROSITE" id="PS50987"/>
    </source>
</evidence>
<dbReference type="PANTHER" id="PTHR33154">
    <property type="entry name" value="TRANSCRIPTIONAL REGULATOR, ARSR FAMILY"/>
    <property type="match status" value="1"/>
</dbReference>
<keyword evidence="6" id="KW-1185">Reference proteome</keyword>
<name>A0A0D1EEZ7_9RHOB</name>
<feature type="domain" description="HTH arsR-type" evidence="4">
    <location>
        <begin position="1"/>
        <end position="87"/>
    </location>
</feature>
<evidence type="ECO:0000256" key="2">
    <source>
        <dbReference type="ARBA" id="ARBA00023125"/>
    </source>
</evidence>
<protein>
    <submittedName>
        <fullName evidence="5">SdpR_2 protein</fullName>
    </submittedName>
</protein>
<comment type="caution">
    <text evidence="5">The sequence shown here is derived from an EMBL/GenBank/DDBJ whole genome shotgun (WGS) entry which is preliminary data.</text>
</comment>
<organism evidence="5 6">
    <name type="scientific">Jannaschia aquimarina</name>
    <dbReference type="NCBI Taxonomy" id="935700"/>
    <lineage>
        <taxon>Bacteria</taxon>
        <taxon>Pseudomonadati</taxon>
        <taxon>Pseudomonadota</taxon>
        <taxon>Alphaproteobacteria</taxon>
        <taxon>Rhodobacterales</taxon>
        <taxon>Roseobacteraceae</taxon>
        <taxon>Jannaschia</taxon>
    </lineage>
</organism>
<proteinExistence type="predicted"/>
<evidence type="ECO:0000313" key="6">
    <source>
        <dbReference type="Proteomes" id="UP000032232"/>
    </source>
</evidence>
<keyword evidence="2" id="KW-0238">DNA-binding</keyword>
<keyword evidence="1" id="KW-0805">Transcription regulation</keyword>
<dbReference type="SMART" id="SM00418">
    <property type="entry name" value="HTH_ARSR"/>
    <property type="match status" value="1"/>
</dbReference>
<dbReference type="Gene3D" id="1.10.10.10">
    <property type="entry name" value="Winged helix-like DNA-binding domain superfamily/Winged helix DNA-binding domain"/>
    <property type="match status" value="1"/>
</dbReference>
<dbReference type="RefSeq" id="WP_043920516.1">
    <property type="nucleotide sequence ID" value="NZ_FZPF01000010.1"/>
</dbReference>
<dbReference type="InterPro" id="IPR036388">
    <property type="entry name" value="WH-like_DNA-bd_sf"/>
</dbReference>
<keyword evidence="3" id="KW-0804">Transcription</keyword>
<accession>A0A0D1EEZ7</accession>
<dbReference type="PATRIC" id="fig|935700.4.peg.3885"/>
<evidence type="ECO:0000313" key="5">
    <source>
        <dbReference type="EMBL" id="KIT14480.1"/>
    </source>
</evidence>
<dbReference type="GO" id="GO:0003677">
    <property type="term" value="F:DNA binding"/>
    <property type="evidence" value="ECO:0007669"/>
    <property type="project" value="UniProtKB-KW"/>
</dbReference>
<dbReference type="InterPro" id="IPR011991">
    <property type="entry name" value="ArsR-like_HTH"/>
</dbReference>
<reference evidence="5 6" key="1">
    <citation type="submission" date="2015-02" db="EMBL/GenBank/DDBJ databases">
        <title>Genome Sequence of Jannaschia aquimarina DSM28248, a member of the Roseobacter clade.</title>
        <authorList>
            <person name="Voget S."/>
            <person name="Daniel R."/>
        </authorList>
    </citation>
    <scope>NUCLEOTIDE SEQUENCE [LARGE SCALE GENOMIC DNA]</scope>
    <source>
        <strain evidence="5 6">GSW-M26</strain>
    </source>
</reference>